<evidence type="ECO:0000313" key="1">
    <source>
        <dbReference type="EMBL" id="CAH1395142.1"/>
    </source>
</evidence>
<dbReference type="Proteomes" id="UP001152798">
    <property type="component" value="Chromosome 3"/>
</dbReference>
<name>A0A9P0EH07_NEZVI</name>
<sequence>MQRRRVSQAELQSCEGVVLFGTREHLVSSRLPPAVGSPFHGEYEMVTGHIWTSTGSYTIEPAEDWRGHSETLLHVLSKIPELDHSCHHGE</sequence>
<dbReference type="EMBL" id="OV725079">
    <property type="protein sequence ID" value="CAH1395142.1"/>
    <property type="molecule type" value="Genomic_DNA"/>
</dbReference>
<gene>
    <name evidence="1" type="ORF">NEZAVI_LOCUS5471</name>
</gene>
<reference evidence="1" key="1">
    <citation type="submission" date="2022-01" db="EMBL/GenBank/DDBJ databases">
        <authorList>
            <person name="King R."/>
        </authorList>
    </citation>
    <scope>NUCLEOTIDE SEQUENCE</scope>
</reference>
<evidence type="ECO:0000313" key="2">
    <source>
        <dbReference type="Proteomes" id="UP001152798"/>
    </source>
</evidence>
<accession>A0A9P0EH07</accession>
<protein>
    <submittedName>
        <fullName evidence="1">Uncharacterized protein</fullName>
    </submittedName>
</protein>
<keyword evidence="2" id="KW-1185">Reference proteome</keyword>
<proteinExistence type="predicted"/>
<organism evidence="1 2">
    <name type="scientific">Nezara viridula</name>
    <name type="common">Southern green stink bug</name>
    <name type="synonym">Cimex viridulus</name>
    <dbReference type="NCBI Taxonomy" id="85310"/>
    <lineage>
        <taxon>Eukaryota</taxon>
        <taxon>Metazoa</taxon>
        <taxon>Ecdysozoa</taxon>
        <taxon>Arthropoda</taxon>
        <taxon>Hexapoda</taxon>
        <taxon>Insecta</taxon>
        <taxon>Pterygota</taxon>
        <taxon>Neoptera</taxon>
        <taxon>Paraneoptera</taxon>
        <taxon>Hemiptera</taxon>
        <taxon>Heteroptera</taxon>
        <taxon>Panheteroptera</taxon>
        <taxon>Pentatomomorpha</taxon>
        <taxon>Pentatomoidea</taxon>
        <taxon>Pentatomidae</taxon>
        <taxon>Pentatominae</taxon>
        <taxon>Nezara</taxon>
    </lineage>
</organism>
<dbReference type="AlphaFoldDB" id="A0A9P0EH07"/>